<dbReference type="Gene3D" id="3.30.420.10">
    <property type="entry name" value="Ribonuclease H-like superfamily/Ribonuclease H"/>
    <property type="match status" value="1"/>
</dbReference>
<dbReference type="EMBL" id="BRVS01000014">
    <property type="protein sequence ID" value="GLB68301.1"/>
    <property type="molecule type" value="Genomic_DNA"/>
</dbReference>
<dbReference type="PROSITE" id="PS50994">
    <property type="entry name" value="INTEGRASE"/>
    <property type="match status" value="1"/>
</dbReference>
<keyword evidence="4" id="KW-1185">Reference proteome</keyword>
<comment type="caution">
    <text evidence="3">The sequence shown here is derived from an EMBL/GenBank/DDBJ whole genome shotgun (WGS) entry which is preliminary data.</text>
</comment>
<dbReference type="InterPro" id="IPR036397">
    <property type="entry name" value="RNaseH_sf"/>
</dbReference>
<protein>
    <submittedName>
        <fullName evidence="3">Transposase for insertion sequence element IS986/IS6110</fullName>
    </submittedName>
</protein>
<dbReference type="InterPro" id="IPR048020">
    <property type="entry name" value="Transpos_IS3"/>
</dbReference>
<dbReference type="InterPro" id="IPR050900">
    <property type="entry name" value="Transposase_IS3/IS150/IS904"/>
</dbReference>
<sequence length="246" mass="27626">MTAWLRRAGHEVAHCTVDRLMRNEGMSGVVRGRAHRTTMPGTDGQRAGDLLNRQFTADRPNYGWVTDFTYVRMWAGFAYVAFAIDLYSRAIVGWHAAMSKDTELVLITLKMALWRRDHDGHRVPEGMIHHSDAGSQYTSIRFTETLILEGLAASDGSVGDAYDNALGESTVGLYKTECTAKNSPFLTGPLKTLTEVEKATMDWVHWYNTERLHGHLGLIPPAEFETNYYDQERTSGNPEAPRMKTA</sequence>
<evidence type="ECO:0000313" key="3">
    <source>
        <dbReference type="EMBL" id="GLB68301.1"/>
    </source>
</evidence>
<dbReference type="NCBIfam" id="NF033516">
    <property type="entry name" value="transpos_IS3"/>
    <property type="match status" value="1"/>
</dbReference>
<name>A0ABQ5MWD2_9MICC</name>
<evidence type="ECO:0000259" key="2">
    <source>
        <dbReference type="PROSITE" id="PS50994"/>
    </source>
</evidence>
<evidence type="ECO:0000256" key="1">
    <source>
        <dbReference type="ARBA" id="ARBA00002286"/>
    </source>
</evidence>
<dbReference type="Pfam" id="PF13683">
    <property type="entry name" value="rve_3"/>
    <property type="match status" value="1"/>
</dbReference>
<dbReference type="InterPro" id="IPR025948">
    <property type="entry name" value="HTH-like_dom"/>
</dbReference>
<dbReference type="PANTHER" id="PTHR46889">
    <property type="entry name" value="TRANSPOSASE INSF FOR INSERTION SEQUENCE IS3B-RELATED"/>
    <property type="match status" value="1"/>
</dbReference>
<evidence type="ECO:0000313" key="4">
    <source>
        <dbReference type="Proteomes" id="UP001209654"/>
    </source>
</evidence>
<feature type="domain" description="Integrase catalytic" evidence="2">
    <location>
        <begin position="56"/>
        <end position="228"/>
    </location>
</feature>
<dbReference type="InterPro" id="IPR012337">
    <property type="entry name" value="RNaseH-like_sf"/>
</dbReference>
<dbReference type="PANTHER" id="PTHR46889:SF5">
    <property type="entry name" value="INTEGRASE PROTEIN"/>
    <property type="match status" value="1"/>
</dbReference>
<organism evidence="3 4">
    <name type="scientific">Arthrobacter mangrovi</name>
    <dbReference type="NCBI Taxonomy" id="2966350"/>
    <lineage>
        <taxon>Bacteria</taxon>
        <taxon>Bacillati</taxon>
        <taxon>Actinomycetota</taxon>
        <taxon>Actinomycetes</taxon>
        <taxon>Micrococcales</taxon>
        <taxon>Micrococcaceae</taxon>
        <taxon>Arthrobacter</taxon>
    </lineage>
</organism>
<dbReference type="SUPFAM" id="SSF53098">
    <property type="entry name" value="Ribonuclease H-like"/>
    <property type="match status" value="1"/>
</dbReference>
<dbReference type="InterPro" id="IPR001584">
    <property type="entry name" value="Integrase_cat-core"/>
</dbReference>
<reference evidence="3 4" key="1">
    <citation type="journal article" date="2023" name="Int. J. Syst. Evol. Microbiol.">
        <title>Arthrobacter mangrovi sp. nov., an actinobacterium isolated from the rhizosphere of a mangrove.</title>
        <authorList>
            <person name="Hamada M."/>
            <person name="Saitou S."/>
            <person name="Enomoto N."/>
            <person name="Nanri K."/>
            <person name="Hidaka K."/>
            <person name="Miura T."/>
            <person name="Tamura T."/>
        </authorList>
    </citation>
    <scope>NUCLEOTIDE SEQUENCE [LARGE SCALE GENOMIC DNA]</scope>
    <source>
        <strain evidence="3 4">NBRC 112813</strain>
    </source>
</reference>
<accession>A0ABQ5MWD2</accession>
<dbReference type="Proteomes" id="UP001209654">
    <property type="component" value="Unassembled WGS sequence"/>
</dbReference>
<gene>
    <name evidence="3" type="ORF">AHIS1636_27430</name>
</gene>
<dbReference type="Pfam" id="PF00665">
    <property type="entry name" value="rve"/>
    <property type="match status" value="1"/>
</dbReference>
<dbReference type="Pfam" id="PF13276">
    <property type="entry name" value="HTH_21"/>
    <property type="match status" value="1"/>
</dbReference>
<proteinExistence type="predicted"/>
<comment type="function">
    <text evidence="1">Involved in the transposition of the insertion sequence.</text>
</comment>